<keyword evidence="5" id="KW-1133">Transmembrane helix</keyword>
<protein>
    <recommendedName>
        <fullName evidence="4">2-dehydropantoate 2-reductase</fullName>
        <ecNumber evidence="4">1.1.1.169</ecNumber>
    </recommendedName>
    <alternativeName>
        <fullName evidence="4">Ketopantoate reductase</fullName>
    </alternativeName>
</protein>
<sequence>MKNTKQFTPRSFAIVGAGPVGCIVAAFLANAGYEVTLCDVVPELISPAADRGIILEGAENLQAKVTRTCNSVEDLAEYDPDVIIIAVKSNLSSLLASSIASFQREGMYVLSWQNGIDTELEMVPDLGRKAVLRGVVNLGCGLKSPCHVTIPFHHAPHFIQALDPESVVASIGIADAFSKAGLLTENTDNIVSLVWRKSILNACMNPVCALTGLTMAEAMGDPEVLNIVDQLVKECVKVARANEIQLGWGFYPYAIEYMSKAGHHKPSMLVDIETRRRTEINFINGQFVRYGKQAGIETPYNLMIMSLVKALENKRRQELFS</sequence>
<dbReference type="EC" id="1.1.1.169" evidence="4"/>
<dbReference type="AlphaFoldDB" id="A0A2A4SSX6"/>
<dbReference type="GO" id="GO:0015940">
    <property type="term" value="P:pantothenate biosynthetic process"/>
    <property type="evidence" value="ECO:0007669"/>
    <property type="project" value="UniProtKB-UniPathway"/>
</dbReference>
<feature type="domain" description="Ketopantoate reductase C-terminal" evidence="7">
    <location>
        <begin position="189"/>
        <end position="312"/>
    </location>
</feature>
<comment type="catalytic activity">
    <reaction evidence="4">
        <text>(R)-pantoate + NADP(+) = 2-dehydropantoate + NADPH + H(+)</text>
        <dbReference type="Rhea" id="RHEA:16233"/>
        <dbReference type="ChEBI" id="CHEBI:11561"/>
        <dbReference type="ChEBI" id="CHEBI:15378"/>
        <dbReference type="ChEBI" id="CHEBI:15980"/>
        <dbReference type="ChEBI" id="CHEBI:57783"/>
        <dbReference type="ChEBI" id="CHEBI:58349"/>
        <dbReference type="EC" id="1.1.1.169"/>
    </reaction>
</comment>
<evidence type="ECO:0000256" key="1">
    <source>
        <dbReference type="ARBA" id="ARBA00007870"/>
    </source>
</evidence>
<dbReference type="InterPro" id="IPR003710">
    <property type="entry name" value="ApbA"/>
</dbReference>
<dbReference type="Gene3D" id="1.10.1040.10">
    <property type="entry name" value="N-(1-d-carboxylethyl)-l-norvaline Dehydrogenase, domain 2"/>
    <property type="match status" value="1"/>
</dbReference>
<dbReference type="EMBL" id="NVSR01000130">
    <property type="protein sequence ID" value="PCI23995.1"/>
    <property type="molecule type" value="Genomic_DNA"/>
</dbReference>
<dbReference type="PANTHER" id="PTHR21708">
    <property type="entry name" value="PROBABLE 2-DEHYDROPANTOATE 2-REDUCTASE"/>
    <property type="match status" value="1"/>
</dbReference>
<comment type="similarity">
    <text evidence="1 4">Belongs to the ketopantoate reductase family.</text>
</comment>
<dbReference type="SUPFAM" id="SSF48179">
    <property type="entry name" value="6-phosphogluconate dehydrogenase C-terminal domain-like"/>
    <property type="match status" value="1"/>
</dbReference>
<evidence type="ECO:0000256" key="2">
    <source>
        <dbReference type="ARBA" id="ARBA00022857"/>
    </source>
</evidence>
<dbReference type="Proteomes" id="UP000218113">
    <property type="component" value="Unassembled WGS sequence"/>
</dbReference>
<feature type="domain" description="Ketopantoate reductase N-terminal" evidence="6">
    <location>
        <begin position="13"/>
        <end position="149"/>
    </location>
</feature>
<keyword evidence="4" id="KW-0566">Pantothenate biosynthesis</keyword>
<feature type="transmembrane region" description="Helical" evidence="5">
    <location>
        <begin position="12"/>
        <end position="33"/>
    </location>
</feature>
<dbReference type="Pfam" id="PF08546">
    <property type="entry name" value="ApbA_C"/>
    <property type="match status" value="1"/>
</dbReference>
<evidence type="ECO:0000313" key="8">
    <source>
        <dbReference type="EMBL" id="PCI23995.1"/>
    </source>
</evidence>
<comment type="function">
    <text evidence="4">Catalyzes the NADPH-dependent reduction of ketopantoate into pantoic acid.</text>
</comment>
<name>A0A2A4SSX6_9DELT</name>
<proteinExistence type="inferred from homology"/>
<evidence type="ECO:0000256" key="3">
    <source>
        <dbReference type="ARBA" id="ARBA00023002"/>
    </source>
</evidence>
<dbReference type="NCBIfam" id="TIGR00745">
    <property type="entry name" value="apbA_panE"/>
    <property type="match status" value="1"/>
</dbReference>
<comment type="pathway">
    <text evidence="4">Cofactor biosynthesis; (R)-pantothenate biosynthesis; (R)-pantoate from 3-methyl-2-oxobutanoate: step 2/2.</text>
</comment>
<keyword evidence="2 4" id="KW-0521">NADP</keyword>
<reference evidence="9" key="1">
    <citation type="submission" date="2017-08" db="EMBL/GenBank/DDBJ databases">
        <title>A dynamic microbial community with high functional redundancy inhabits the cold, oxic subseafloor aquifer.</title>
        <authorList>
            <person name="Tully B.J."/>
            <person name="Wheat C.G."/>
            <person name="Glazer B.T."/>
            <person name="Huber J.A."/>
        </authorList>
    </citation>
    <scope>NUCLEOTIDE SEQUENCE [LARGE SCALE GENOMIC DNA]</scope>
</reference>
<dbReference type="InterPro" id="IPR036291">
    <property type="entry name" value="NAD(P)-bd_dom_sf"/>
</dbReference>
<dbReference type="Gene3D" id="3.40.50.720">
    <property type="entry name" value="NAD(P)-binding Rossmann-like Domain"/>
    <property type="match status" value="1"/>
</dbReference>
<dbReference type="InterPro" id="IPR051402">
    <property type="entry name" value="KPR-Related"/>
</dbReference>
<evidence type="ECO:0000256" key="5">
    <source>
        <dbReference type="SAM" id="Phobius"/>
    </source>
</evidence>
<evidence type="ECO:0000259" key="6">
    <source>
        <dbReference type="Pfam" id="PF02558"/>
    </source>
</evidence>
<dbReference type="GO" id="GO:0005737">
    <property type="term" value="C:cytoplasm"/>
    <property type="evidence" value="ECO:0007669"/>
    <property type="project" value="TreeGrafter"/>
</dbReference>
<keyword evidence="3 4" id="KW-0560">Oxidoreductase</keyword>
<dbReference type="PANTHER" id="PTHR21708:SF26">
    <property type="entry name" value="2-DEHYDROPANTOATE 2-REDUCTASE"/>
    <property type="match status" value="1"/>
</dbReference>
<dbReference type="UniPathway" id="UPA00028">
    <property type="reaction ID" value="UER00004"/>
</dbReference>
<evidence type="ECO:0000313" key="9">
    <source>
        <dbReference type="Proteomes" id="UP000218113"/>
    </source>
</evidence>
<keyword evidence="5" id="KW-0472">Membrane</keyword>
<gene>
    <name evidence="8" type="ORF">COB67_12105</name>
</gene>
<dbReference type="InterPro" id="IPR008927">
    <property type="entry name" value="6-PGluconate_DH-like_C_sf"/>
</dbReference>
<keyword evidence="5" id="KW-0812">Transmembrane</keyword>
<dbReference type="FunFam" id="1.10.1040.10:FF:000017">
    <property type="entry name" value="2-dehydropantoate 2-reductase"/>
    <property type="match status" value="1"/>
</dbReference>
<dbReference type="GO" id="GO:0008677">
    <property type="term" value="F:2-dehydropantoate 2-reductase activity"/>
    <property type="evidence" value="ECO:0007669"/>
    <property type="project" value="UniProtKB-EC"/>
</dbReference>
<evidence type="ECO:0000259" key="7">
    <source>
        <dbReference type="Pfam" id="PF08546"/>
    </source>
</evidence>
<dbReference type="InterPro" id="IPR013328">
    <property type="entry name" value="6PGD_dom2"/>
</dbReference>
<evidence type="ECO:0000256" key="4">
    <source>
        <dbReference type="RuleBase" id="RU362068"/>
    </source>
</evidence>
<dbReference type="InterPro" id="IPR013752">
    <property type="entry name" value="KPA_reductase"/>
</dbReference>
<dbReference type="SUPFAM" id="SSF51735">
    <property type="entry name" value="NAD(P)-binding Rossmann-fold domains"/>
    <property type="match status" value="1"/>
</dbReference>
<accession>A0A2A4SSX6</accession>
<comment type="caution">
    <text evidence="8">The sequence shown here is derived from an EMBL/GenBank/DDBJ whole genome shotgun (WGS) entry which is preliminary data.</text>
</comment>
<dbReference type="InterPro" id="IPR013332">
    <property type="entry name" value="KPR_N"/>
</dbReference>
<dbReference type="Pfam" id="PF02558">
    <property type="entry name" value="ApbA"/>
    <property type="match status" value="1"/>
</dbReference>
<organism evidence="8 9">
    <name type="scientific">SAR324 cluster bacterium</name>
    <dbReference type="NCBI Taxonomy" id="2024889"/>
    <lineage>
        <taxon>Bacteria</taxon>
        <taxon>Deltaproteobacteria</taxon>
        <taxon>SAR324 cluster</taxon>
    </lineage>
</organism>